<dbReference type="Proteomes" id="UP000272729">
    <property type="component" value="Unassembled WGS sequence"/>
</dbReference>
<dbReference type="RefSeq" id="WP_246029615.1">
    <property type="nucleotide sequence ID" value="NZ_JBIUBA010000015.1"/>
</dbReference>
<dbReference type="EMBL" id="RBXR01000001">
    <property type="protein sequence ID" value="RKT68222.1"/>
    <property type="molecule type" value="Genomic_DNA"/>
</dbReference>
<feature type="domain" description="DUF58" evidence="2">
    <location>
        <begin position="193"/>
        <end position="305"/>
    </location>
</feature>
<dbReference type="AlphaFoldDB" id="A0A495X2J1"/>
<dbReference type="PANTHER" id="PTHR34351:SF1">
    <property type="entry name" value="SLR1927 PROTEIN"/>
    <property type="match status" value="1"/>
</dbReference>
<evidence type="ECO:0000259" key="2">
    <source>
        <dbReference type="Pfam" id="PF01882"/>
    </source>
</evidence>
<keyword evidence="1" id="KW-1133">Transmembrane helix</keyword>
<evidence type="ECO:0000256" key="1">
    <source>
        <dbReference type="SAM" id="Phobius"/>
    </source>
</evidence>
<organism evidence="3 4">
    <name type="scientific">Saccharothrix variisporea</name>
    <dbReference type="NCBI Taxonomy" id="543527"/>
    <lineage>
        <taxon>Bacteria</taxon>
        <taxon>Bacillati</taxon>
        <taxon>Actinomycetota</taxon>
        <taxon>Actinomycetes</taxon>
        <taxon>Pseudonocardiales</taxon>
        <taxon>Pseudonocardiaceae</taxon>
        <taxon>Saccharothrix</taxon>
    </lineage>
</organism>
<name>A0A495X2J1_9PSEU</name>
<dbReference type="PANTHER" id="PTHR34351">
    <property type="entry name" value="SLR1927 PROTEIN-RELATED"/>
    <property type="match status" value="1"/>
</dbReference>
<reference evidence="3 4" key="1">
    <citation type="submission" date="2018-10" db="EMBL/GenBank/DDBJ databases">
        <title>Sequencing the genomes of 1000 actinobacteria strains.</title>
        <authorList>
            <person name="Klenk H.-P."/>
        </authorList>
    </citation>
    <scope>NUCLEOTIDE SEQUENCE [LARGE SCALE GENOMIC DNA]</scope>
    <source>
        <strain evidence="3 4">DSM 43911</strain>
    </source>
</reference>
<comment type="caution">
    <text evidence="3">The sequence shown here is derived from an EMBL/GenBank/DDBJ whole genome shotgun (WGS) entry which is preliminary data.</text>
</comment>
<keyword evidence="1" id="KW-0812">Transmembrane</keyword>
<evidence type="ECO:0000313" key="4">
    <source>
        <dbReference type="Proteomes" id="UP000272729"/>
    </source>
</evidence>
<sequence length="376" mass="38691">MKGVRLTGRGLGAVVLGALLVVLGLWWRYPGVVGMGVALVALVVAGVLSVLSRARVQPRRTVRPRTVQRLGACAGVVELTGTSKRFPVLFDAFDQVAGDVVPVDIPVLRAGQTVKVEYPIPTHTRGLLPVGPLTLNRRGLAGLAVARTVLGDVVEVRVVPRVLPVRGLPGGVRRGHVGADERVERGGTDLVGLREYVPGDDLRRLHWATSARTGTLMVREDADPARPHLAVLLDDHAGGYPDAARFEDAVEVAASLVTVAVAEGHPVRLLTSSGAVDVEVAAGDADASAALAVLAELKAGPAGAASVPIRDLDVVAVVCGEASDLSALTLEASRASVGVVLAVDPDAGISSSGGVLVLRAPDAESLLSAWGTAVAR</sequence>
<accession>A0A495X2J1</accession>
<keyword evidence="1" id="KW-0472">Membrane</keyword>
<keyword evidence="4" id="KW-1185">Reference proteome</keyword>
<protein>
    <submittedName>
        <fullName evidence="3">Uncharacterized protein (DUF58 family)</fullName>
    </submittedName>
</protein>
<dbReference type="Pfam" id="PF01882">
    <property type="entry name" value="DUF58"/>
    <property type="match status" value="1"/>
</dbReference>
<dbReference type="InterPro" id="IPR002881">
    <property type="entry name" value="DUF58"/>
</dbReference>
<gene>
    <name evidence="3" type="ORF">DFJ66_1403</name>
</gene>
<feature type="transmembrane region" description="Helical" evidence="1">
    <location>
        <begin position="7"/>
        <end position="27"/>
    </location>
</feature>
<proteinExistence type="predicted"/>
<feature type="transmembrane region" description="Helical" evidence="1">
    <location>
        <begin position="33"/>
        <end position="51"/>
    </location>
</feature>
<evidence type="ECO:0000313" key="3">
    <source>
        <dbReference type="EMBL" id="RKT68222.1"/>
    </source>
</evidence>